<keyword evidence="5 8" id="KW-1133">Transmembrane helix</keyword>
<gene>
    <name evidence="9" type="ORF">SLS59_001157</name>
</gene>
<evidence type="ECO:0000256" key="3">
    <source>
        <dbReference type="ARBA" id="ARBA00022692"/>
    </source>
</evidence>
<dbReference type="EMBL" id="JAKIXB020000003">
    <property type="protein sequence ID" value="KAL1609648.1"/>
    <property type="molecule type" value="Genomic_DNA"/>
</dbReference>
<evidence type="ECO:0000313" key="10">
    <source>
        <dbReference type="Proteomes" id="UP001521222"/>
    </source>
</evidence>
<comment type="subcellular location">
    <subcellularLocation>
        <location evidence="1">Endoplasmic reticulum membrane</location>
        <topology evidence="1">Multi-pass membrane protein</topology>
    </subcellularLocation>
</comment>
<evidence type="ECO:0000256" key="6">
    <source>
        <dbReference type="ARBA" id="ARBA00023136"/>
    </source>
</evidence>
<keyword evidence="10" id="KW-1185">Reference proteome</keyword>
<comment type="similarity">
    <text evidence="2">Belongs to the TMEM208 family.</text>
</comment>
<dbReference type="Proteomes" id="UP001521222">
    <property type="component" value="Unassembled WGS sequence"/>
</dbReference>
<keyword evidence="4" id="KW-0256">Endoplasmic reticulum</keyword>
<evidence type="ECO:0000256" key="8">
    <source>
        <dbReference type="SAM" id="Phobius"/>
    </source>
</evidence>
<feature type="transmembrane region" description="Helical" evidence="8">
    <location>
        <begin position="100"/>
        <end position="129"/>
    </location>
</feature>
<evidence type="ECO:0000256" key="2">
    <source>
        <dbReference type="ARBA" id="ARBA00009950"/>
    </source>
</evidence>
<feature type="region of interest" description="Disordered" evidence="7">
    <location>
        <begin position="149"/>
        <end position="175"/>
    </location>
</feature>
<feature type="transmembrane region" description="Helical" evidence="8">
    <location>
        <begin position="20"/>
        <end position="39"/>
    </location>
</feature>
<proteinExistence type="inferred from homology"/>
<name>A0ABR3RZF7_9PLEO</name>
<protein>
    <recommendedName>
        <fullName evidence="11">DUF788-domain-containing protein</fullName>
    </recommendedName>
</protein>
<evidence type="ECO:0000256" key="1">
    <source>
        <dbReference type="ARBA" id="ARBA00004477"/>
    </source>
</evidence>
<reference evidence="9 10" key="1">
    <citation type="submission" date="2024-02" db="EMBL/GenBank/DDBJ databases">
        <title>De novo assembly and annotation of 12 fungi associated with fruit tree decline syndrome in Ontario, Canada.</title>
        <authorList>
            <person name="Sulman M."/>
            <person name="Ellouze W."/>
            <person name="Ilyukhin E."/>
        </authorList>
    </citation>
    <scope>NUCLEOTIDE SEQUENCE [LARGE SCALE GENOMIC DNA]</scope>
    <source>
        <strain evidence="9 10">M97-236</strain>
    </source>
</reference>
<evidence type="ECO:0008006" key="11">
    <source>
        <dbReference type="Google" id="ProtNLM"/>
    </source>
</evidence>
<sequence length="175" mass="19955">MAQKATKTLAANNTRRLNQTLYITLAIHGLFWLLRALLFRRSFTRRSLILYIILSAPQLLINLQFERLSRPTHQPDGSIKRAGEDLDAPGLTEYMWDVTYWTYGCIVLAALFGDWFWWGMIVVPVYSVYSLYGVYRGFRGGGYTDAAGVPQPEAAGQSKRQAKLEKRGGQRVAYR</sequence>
<keyword evidence="3 8" id="KW-0812">Transmembrane</keyword>
<evidence type="ECO:0000256" key="4">
    <source>
        <dbReference type="ARBA" id="ARBA00022824"/>
    </source>
</evidence>
<evidence type="ECO:0000256" key="7">
    <source>
        <dbReference type="SAM" id="MobiDB-lite"/>
    </source>
</evidence>
<dbReference type="Pfam" id="PF05620">
    <property type="entry name" value="TMEM208_SND2"/>
    <property type="match status" value="1"/>
</dbReference>
<dbReference type="PANTHER" id="PTHR13505">
    <property type="entry name" value="TRANSMEMBRANE PROTEIN 208"/>
    <property type="match status" value="1"/>
</dbReference>
<keyword evidence="6 8" id="KW-0472">Membrane</keyword>
<dbReference type="PANTHER" id="PTHR13505:SF7">
    <property type="entry name" value="TRANSMEMBRANE PROTEIN 208"/>
    <property type="match status" value="1"/>
</dbReference>
<evidence type="ECO:0000256" key="5">
    <source>
        <dbReference type="ARBA" id="ARBA00022989"/>
    </source>
</evidence>
<dbReference type="InterPro" id="IPR008506">
    <property type="entry name" value="SND2/TMEM208"/>
</dbReference>
<organism evidence="9 10">
    <name type="scientific">Nothophoma quercina</name>
    <dbReference type="NCBI Taxonomy" id="749835"/>
    <lineage>
        <taxon>Eukaryota</taxon>
        <taxon>Fungi</taxon>
        <taxon>Dikarya</taxon>
        <taxon>Ascomycota</taxon>
        <taxon>Pezizomycotina</taxon>
        <taxon>Dothideomycetes</taxon>
        <taxon>Pleosporomycetidae</taxon>
        <taxon>Pleosporales</taxon>
        <taxon>Pleosporineae</taxon>
        <taxon>Didymellaceae</taxon>
        <taxon>Nothophoma</taxon>
    </lineage>
</organism>
<evidence type="ECO:0000313" key="9">
    <source>
        <dbReference type="EMBL" id="KAL1609648.1"/>
    </source>
</evidence>
<accession>A0ABR3RZF7</accession>
<comment type="caution">
    <text evidence="9">The sequence shown here is derived from an EMBL/GenBank/DDBJ whole genome shotgun (WGS) entry which is preliminary data.</text>
</comment>